<feature type="transmembrane region" description="Helical" evidence="1">
    <location>
        <begin position="213"/>
        <end position="232"/>
    </location>
</feature>
<name>A0ABN1IH73_9FLAO</name>
<protein>
    <recommendedName>
        <fullName evidence="4">PH domain-containing protein</fullName>
    </recommendedName>
</protein>
<dbReference type="RefSeq" id="WP_343910044.1">
    <property type="nucleotide sequence ID" value="NZ_BAAAGE010000001.1"/>
</dbReference>
<keyword evidence="1" id="KW-0472">Membrane</keyword>
<comment type="caution">
    <text evidence="2">The sequence shown here is derived from an EMBL/GenBank/DDBJ whole genome shotgun (WGS) entry which is preliminary data.</text>
</comment>
<sequence>MTGNFSLKETLLLFGLPLFILVSLALFASSDIALSNSLISKSITLDLIITIPFIHWVLIRKKDISKFSVLSFFVIGILIASFVIPEENQSFISFIKNWVLPFIELGIITLILLKIRKTIQVYRLAKNSSPDFFTILKKTCSDVFPKKISAVLAMEIAVFYYGFISWKKKIPRENEYTYHKDGNSISIFIGILMIVIIETFVLHKMILKSNPSIAWIIGIISVYSFVQIFGFVKSITKRPITIDGEMLYIRYGIMSEITIPISDINVIEFPSSSVVFDKETRRLSPLGELDSHNILIRLKEQSIGTKIGLYGIKRNFKAIAFYVDKKEEFKTKLDKKISLLT</sequence>
<feature type="transmembrane region" description="Helical" evidence="1">
    <location>
        <begin position="91"/>
        <end position="113"/>
    </location>
</feature>
<gene>
    <name evidence="2" type="ORF">GCM10009430_04270</name>
</gene>
<keyword evidence="3" id="KW-1185">Reference proteome</keyword>
<keyword evidence="1" id="KW-0812">Transmembrane</keyword>
<evidence type="ECO:0000313" key="2">
    <source>
        <dbReference type="EMBL" id="GAA0713062.1"/>
    </source>
</evidence>
<dbReference type="Proteomes" id="UP001501758">
    <property type="component" value="Unassembled WGS sequence"/>
</dbReference>
<evidence type="ECO:0000313" key="3">
    <source>
        <dbReference type="Proteomes" id="UP001501758"/>
    </source>
</evidence>
<evidence type="ECO:0000256" key="1">
    <source>
        <dbReference type="SAM" id="Phobius"/>
    </source>
</evidence>
<dbReference type="EMBL" id="BAAAGE010000001">
    <property type="protein sequence ID" value="GAA0713062.1"/>
    <property type="molecule type" value="Genomic_DNA"/>
</dbReference>
<feature type="transmembrane region" description="Helical" evidence="1">
    <location>
        <begin position="38"/>
        <end position="58"/>
    </location>
</feature>
<organism evidence="2 3">
    <name type="scientific">Aquimarina litoralis</name>
    <dbReference type="NCBI Taxonomy" id="584605"/>
    <lineage>
        <taxon>Bacteria</taxon>
        <taxon>Pseudomonadati</taxon>
        <taxon>Bacteroidota</taxon>
        <taxon>Flavobacteriia</taxon>
        <taxon>Flavobacteriales</taxon>
        <taxon>Flavobacteriaceae</taxon>
        <taxon>Aquimarina</taxon>
    </lineage>
</organism>
<feature type="transmembrane region" description="Helical" evidence="1">
    <location>
        <begin position="184"/>
        <end position="201"/>
    </location>
</feature>
<keyword evidence="1" id="KW-1133">Transmembrane helix</keyword>
<accession>A0ABN1IH73</accession>
<feature type="transmembrane region" description="Helical" evidence="1">
    <location>
        <begin position="67"/>
        <end position="85"/>
    </location>
</feature>
<reference evidence="2 3" key="1">
    <citation type="journal article" date="2019" name="Int. J. Syst. Evol. Microbiol.">
        <title>The Global Catalogue of Microorganisms (GCM) 10K type strain sequencing project: providing services to taxonomists for standard genome sequencing and annotation.</title>
        <authorList>
            <consortium name="The Broad Institute Genomics Platform"/>
            <consortium name="The Broad Institute Genome Sequencing Center for Infectious Disease"/>
            <person name="Wu L."/>
            <person name="Ma J."/>
        </authorList>
    </citation>
    <scope>NUCLEOTIDE SEQUENCE [LARGE SCALE GENOMIC DNA]</scope>
    <source>
        <strain evidence="2 3">JCM 15974</strain>
    </source>
</reference>
<evidence type="ECO:0008006" key="4">
    <source>
        <dbReference type="Google" id="ProtNLM"/>
    </source>
</evidence>
<proteinExistence type="predicted"/>